<sequence length="172" mass="18585">MIVNSSFGVLASLLSGVVTCLCLVCLDGRPWQSQAELTALQEQEAGRWRDEAQATVLNIVPDGLRACGFVALGADRGAALKCIEHAERHQLHYWVASEAQGIDSHVWVVVLKGAGGASQLLLDSYGWEAAPHRWPRFGVTELPCEVIEVNAAVQVKDSDGFANATPAFDCRR</sequence>
<dbReference type="RefSeq" id="WP_132575837.1">
    <property type="nucleotide sequence ID" value="NZ_CBCSGL010000042.1"/>
</dbReference>
<gene>
    <name evidence="1" type="ORF">EV671_103745</name>
</gene>
<comment type="caution">
    <text evidence="1">The sequence shown here is derived from an EMBL/GenBank/DDBJ whole genome shotgun (WGS) entry which is preliminary data.</text>
</comment>
<dbReference type="Proteomes" id="UP000295110">
    <property type="component" value="Unassembled WGS sequence"/>
</dbReference>
<dbReference type="EMBL" id="SMBU01000037">
    <property type="protein sequence ID" value="TCU88963.1"/>
    <property type="molecule type" value="Genomic_DNA"/>
</dbReference>
<name>A0A4R3UHQ6_ROSSA</name>
<evidence type="ECO:0000313" key="1">
    <source>
        <dbReference type="EMBL" id="TCU88963.1"/>
    </source>
</evidence>
<dbReference type="OrthoDB" id="7597216at2"/>
<accession>A0A4R3UHQ6</accession>
<reference evidence="1 2" key="1">
    <citation type="submission" date="2019-03" db="EMBL/GenBank/DDBJ databases">
        <title>Genomic Encyclopedia of Type Strains, Phase IV (KMG-IV): sequencing the most valuable type-strain genomes for metagenomic binning, comparative biology and taxonomic classification.</title>
        <authorList>
            <person name="Goeker M."/>
        </authorList>
    </citation>
    <scope>NUCLEOTIDE SEQUENCE [LARGE SCALE GENOMIC DNA]</scope>
    <source>
        <strain evidence="1 2">DSM 654</strain>
    </source>
</reference>
<proteinExistence type="predicted"/>
<organism evidence="1 2">
    <name type="scientific">Roseateles saccharophilus</name>
    <name type="common">Pseudomonas saccharophila</name>
    <dbReference type="NCBI Taxonomy" id="304"/>
    <lineage>
        <taxon>Bacteria</taxon>
        <taxon>Pseudomonadati</taxon>
        <taxon>Pseudomonadota</taxon>
        <taxon>Betaproteobacteria</taxon>
        <taxon>Burkholderiales</taxon>
        <taxon>Sphaerotilaceae</taxon>
        <taxon>Roseateles</taxon>
    </lineage>
</organism>
<evidence type="ECO:0000313" key="2">
    <source>
        <dbReference type="Proteomes" id="UP000295110"/>
    </source>
</evidence>
<dbReference type="AlphaFoldDB" id="A0A4R3UHQ6"/>
<keyword evidence="2" id="KW-1185">Reference proteome</keyword>
<protein>
    <submittedName>
        <fullName evidence="1">Uncharacterized protein</fullName>
    </submittedName>
</protein>